<evidence type="ECO:0000313" key="2">
    <source>
        <dbReference type="EMBL" id="KAH3660193.1"/>
    </source>
</evidence>
<dbReference type="RefSeq" id="XP_046057904.1">
    <property type="nucleotide sequence ID" value="XM_046208790.1"/>
</dbReference>
<feature type="region of interest" description="Disordered" evidence="1">
    <location>
        <begin position="48"/>
        <end position="85"/>
    </location>
</feature>
<keyword evidence="3" id="KW-1185">Reference proteome</keyword>
<reference evidence="2" key="1">
    <citation type="journal article" date="2021" name="Open Biol.">
        <title>Shared evolutionary footprints suggest mitochondrial oxidative damage underlies multiple complex I losses in fungi.</title>
        <authorList>
            <person name="Schikora-Tamarit M.A."/>
            <person name="Marcet-Houben M."/>
            <person name="Nosek J."/>
            <person name="Gabaldon T."/>
        </authorList>
    </citation>
    <scope>NUCLEOTIDE SEQUENCE</scope>
    <source>
        <strain evidence="2">CBS6075</strain>
    </source>
</reference>
<evidence type="ECO:0000313" key="3">
    <source>
        <dbReference type="Proteomes" id="UP000769157"/>
    </source>
</evidence>
<name>A0A9P8NUN3_9ASCO</name>
<comment type="caution">
    <text evidence="2">The sequence shown here is derived from an EMBL/GenBank/DDBJ whole genome shotgun (WGS) entry which is preliminary data.</text>
</comment>
<feature type="compositionally biased region" description="Basic and acidic residues" evidence="1">
    <location>
        <begin position="48"/>
        <end position="60"/>
    </location>
</feature>
<sequence>MAKGKRAIEESNGAEFQHEGISLTEEQWAILRGLVDDIDQSIARLEPETKKFKSEEKVVDSEDEDQDSPAAVKSEQQTSDETSQE</sequence>
<proteinExistence type="predicted"/>
<dbReference type="Proteomes" id="UP000769157">
    <property type="component" value="Unassembled WGS sequence"/>
</dbReference>
<dbReference type="AlphaFoldDB" id="A0A9P8NUN3"/>
<feature type="compositionally biased region" description="Polar residues" evidence="1">
    <location>
        <begin position="74"/>
        <end position="85"/>
    </location>
</feature>
<dbReference type="OrthoDB" id="2505440at2759"/>
<dbReference type="GeneID" id="70239362"/>
<evidence type="ECO:0000256" key="1">
    <source>
        <dbReference type="SAM" id="MobiDB-lite"/>
    </source>
</evidence>
<accession>A0A9P8NUN3</accession>
<dbReference type="EMBL" id="JAEUBE010000511">
    <property type="protein sequence ID" value="KAH3660193.1"/>
    <property type="molecule type" value="Genomic_DNA"/>
</dbReference>
<protein>
    <submittedName>
        <fullName evidence="2">Uncharacterized protein</fullName>
    </submittedName>
</protein>
<organism evidence="2 3">
    <name type="scientific">Ogataea philodendri</name>
    <dbReference type="NCBI Taxonomy" id="1378263"/>
    <lineage>
        <taxon>Eukaryota</taxon>
        <taxon>Fungi</taxon>
        <taxon>Dikarya</taxon>
        <taxon>Ascomycota</taxon>
        <taxon>Saccharomycotina</taxon>
        <taxon>Pichiomycetes</taxon>
        <taxon>Pichiales</taxon>
        <taxon>Pichiaceae</taxon>
        <taxon>Ogataea</taxon>
    </lineage>
</organism>
<reference evidence="2" key="2">
    <citation type="submission" date="2021-01" db="EMBL/GenBank/DDBJ databases">
        <authorList>
            <person name="Schikora-Tamarit M.A."/>
        </authorList>
    </citation>
    <scope>NUCLEOTIDE SEQUENCE</scope>
    <source>
        <strain evidence="2">CBS6075</strain>
    </source>
</reference>
<gene>
    <name evidence="2" type="ORF">OGAPHI_007398</name>
</gene>